<evidence type="ECO:0000256" key="7">
    <source>
        <dbReference type="ARBA" id="ARBA00023040"/>
    </source>
</evidence>
<organism evidence="15 16">
    <name type="scientific">Betta splendens</name>
    <name type="common">Siamese fighting fish</name>
    <dbReference type="NCBI Taxonomy" id="158456"/>
    <lineage>
        <taxon>Eukaryota</taxon>
        <taxon>Metazoa</taxon>
        <taxon>Chordata</taxon>
        <taxon>Craniata</taxon>
        <taxon>Vertebrata</taxon>
        <taxon>Euteleostomi</taxon>
        <taxon>Actinopterygii</taxon>
        <taxon>Neopterygii</taxon>
        <taxon>Teleostei</taxon>
        <taxon>Neoteleostei</taxon>
        <taxon>Acanthomorphata</taxon>
        <taxon>Anabantaria</taxon>
        <taxon>Anabantiformes</taxon>
        <taxon>Anabantoidei</taxon>
        <taxon>Osphronemidae</taxon>
        <taxon>Betta</taxon>
    </lineage>
</organism>
<feature type="transmembrane region" description="Helical" evidence="13">
    <location>
        <begin position="266"/>
        <end position="291"/>
    </location>
</feature>
<dbReference type="Gene3D" id="1.20.1070.10">
    <property type="entry name" value="Rhodopsin 7-helix transmembrane proteins"/>
    <property type="match status" value="1"/>
</dbReference>
<evidence type="ECO:0000256" key="1">
    <source>
        <dbReference type="ARBA" id="ARBA00004651"/>
    </source>
</evidence>
<name>A0A6P7P590_BETSP</name>
<dbReference type="InParanoid" id="A0A6P7P590"/>
<evidence type="ECO:0000313" key="15">
    <source>
        <dbReference type="Proteomes" id="UP000515150"/>
    </source>
</evidence>
<evidence type="ECO:0000256" key="4">
    <source>
        <dbReference type="ARBA" id="ARBA00022692"/>
    </source>
</evidence>
<protein>
    <submittedName>
        <fullName evidence="16">Olfactory receptor 8-like</fullName>
    </submittedName>
</protein>
<dbReference type="Proteomes" id="UP000515150">
    <property type="component" value="Chromosome 13"/>
</dbReference>
<comment type="subcellular location">
    <subcellularLocation>
        <location evidence="1">Cell membrane</location>
        <topology evidence="1">Multi-pass membrane protein</topology>
    </subcellularLocation>
</comment>
<dbReference type="PANTHER" id="PTHR24242">
    <property type="entry name" value="G-PROTEIN COUPLED RECEPTOR"/>
    <property type="match status" value="1"/>
</dbReference>
<dbReference type="InterPro" id="IPR000276">
    <property type="entry name" value="GPCR_Rhodpsn"/>
</dbReference>
<feature type="transmembrane region" description="Helical" evidence="13">
    <location>
        <begin position="216"/>
        <end position="246"/>
    </location>
</feature>
<dbReference type="GO" id="GO:0005886">
    <property type="term" value="C:plasma membrane"/>
    <property type="evidence" value="ECO:0007669"/>
    <property type="project" value="UniProtKB-SubCell"/>
</dbReference>
<dbReference type="RefSeq" id="XP_029027597.2">
    <property type="nucleotide sequence ID" value="XM_029171764.2"/>
</dbReference>
<feature type="transmembrane region" description="Helical" evidence="13">
    <location>
        <begin position="83"/>
        <end position="109"/>
    </location>
</feature>
<dbReference type="PRINTS" id="PR00245">
    <property type="entry name" value="OLFACTORYR"/>
</dbReference>
<dbReference type="AlphaFoldDB" id="A0A6P7P590"/>
<keyword evidence="7" id="KW-0297">G-protein coupled receptor</keyword>
<evidence type="ECO:0000256" key="3">
    <source>
        <dbReference type="ARBA" id="ARBA00022606"/>
    </source>
</evidence>
<proteinExistence type="predicted"/>
<accession>A0A6P7P590</accession>
<evidence type="ECO:0000256" key="5">
    <source>
        <dbReference type="ARBA" id="ARBA00022725"/>
    </source>
</evidence>
<dbReference type="PANTHER" id="PTHR24242:SF359">
    <property type="entry name" value="ODORANT RECEPTOR-RELATED"/>
    <property type="match status" value="1"/>
</dbReference>
<dbReference type="PROSITE" id="PS50262">
    <property type="entry name" value="G_PROTEIN_RECEP_F1_2"/>
    <property type="match status" value="1"/>
</dbReference>
<evidence type="ECO:0000256" key="11">
    <source>
        <dbReference type="ARBA" id="ARBA00023180"/>
    </source>
</evidence>
<dbReference type="GO" id="GO:0004930">
    <property type="term" value="F:G protein-coupled receptor activity"/>
    <property type="evidence" value="ECO:0007669"/>
    <property type="project" value="UniProtKB-KW"/>
</dbReference>
<keyword evidence="6 13" id="KW-1133">Transmembrane helix</keyword>
<feature type="transmembrane region" description="Helical" evidence="13">
    <location>
        <begin position="164"/>
        <end position="187"/>
    </location>
</feature>
<keyword evidence="5" id="KW-0552">Olfaction</keyword>
<dbReference type="OrthoDB" id="5950740at2759"/>
<feature type="transmembrane region" description="Helical" evidence="13">
    <location>
        <begin position="7"/>
        <end position="26"/>
    </location>
</feature>
<dbReference type="SMART" id="SM01381">
    <property type="entry name" value="7TM_GPCR_Srsx"/>
    <property type="match status" value="1"/>
</dbReference>
<dbReference type="GO" id="GO:0004984">
    <property type="term" value="F:olfactory receptor activity"/>
    <property type="evidence" value="ECO:0007669"/>
    <property type="project" value="InterPro"/>
</dbReference>
<feature type="transmembrane region" description="Helical" evidence="13">
    <location>
        <begin position="115"/>
        <end position="143"/>
    </location>
</feature>
<sequence length="331" mass="37393">MNFCFYCALQHYLTISILSIFLNMLLNNASIKVTEFIVGGFDTTKMSVLVGVVILLVYFVAILANIMNIVVIIYNKKLHKPMYLLICNLAVVDILLTSSASPTMIGVLVTGAKRILYVPCLMQMFAFNLGWVMEAFALAVMAFDRLIAVSCPFQYPRYLTNVRTFVLTCVLWIVACCVVAVFPATVIPLPHCYTVLKYTFCDYAAIVRTTCVDPEYYFNLVAVIIFFILFFTSSFICLSYIGIIFFVKLSSSTERKKMGSTCLSHLIVVTCYYSQIFILAILTRFGVVLTLEERNGLMIGFSLVPSLVNPFVYCLRTKEIKYKLLAMLKKT</sequence>
<gene>
    <name evidence="16" type="primary">LOC114868303</name>
</gene>
<dbReference type="KEGG" id="bspl:114868303"/>
<evidence type="ECO:0000256" key="6">
    <source>
        <dbReference type="ARBA" id="ARBA00022989"/>
    </source>
</evidence>
<dbReference type="GeneID" id="114868303"/>
<dbReference type="Pfam" id="PF13853">
    <property type="entry name" value="7tm_4"/>
    <property type="match status" value="1"/>
</dbReference>
<feature type="transmembrane region" description="Helical" evidence="13">
    <location>
        <begin position="46"/>
        <end position="71"/>
    </location>
</feature>
<evidence type="ECO:0000313" key="16">
    <source>
        <dbReference type="RefSeq" id="XP_029027597.2"/>
    </source>
</evidence>
<feature type="domain" description="G-protein coupled receptors family 1 profile" evidence="14">
    <location>
        <begin position="64"/>
        <end position="313"/>
    </location>
</feature>
<evidence type="ECO:0000256" key="9">
    <source>
        <dbReference type="ARBA" id="ARBA00023157"/>
    </source>
</evidence>
<evidence type="ECO:0000256" key="10">
    <source>
        <dbReference type="ARBA" id="ARBA00023170"/>
    </source>
</evidence>
<keyword evidence="4 13" id="KW-0812">Transmembrane</keyword>
<keyword evidence="3" id="KW-0716">Sensory transduction</keyword>
<keyword evidence="12" id="KW-0807">Transducer</keyword>
<dbReference type="InterPro" id="IPR000725">
    <property type="entry name" value="Olfact_rcpt"/>
</dbReference>
<dbReference type="PRINTS" id="PR00237">
    <property type="entry name" value="GPCRRHODOPSN"/>
</dbReference>
<keyword evidence="2" id="KW-1003">Cell membrane</keyword>
<evidence type="ECO:0000259" key="14">
    <source>
        <dbReference type="PROSITE" id="PS50262"/>
    </source>
</evidence>
<evidence type="ECO:0000256" key="8">
    <source>
        <dbReference type="ARBA" id="ARBA00023136"/>
    </source>
</evidence>
<dbReference type="InterPro" id="IPR017452">
    <property type="entry name" value="GPCR_Rhodpsn_7TM"/>
</dbReference>
<dbReference type="SUPFAM" id="SSF81321">
    <property type="entry name" value="Family A G protein-coupled receptor-like"/>
    <property type="match status" value="1"/>
</dbReference>
<evidence type="ECO:0000256" key="13">
    <source>
        <dbReference type="SAM" id="Phobius"/>
    </source>
</evidence>
<dbReference type="InterPro" id="IPR050939">
    <property type="entry name" value="Olfactory_GPCR1"/>
</dbReference>
<keyword evidence="15" id="KW-1185">Reference proteome</keyword>
<reference evidence="16" key="1">
    <citation type="submission" date="2025-08" db="UniProtKB">
        <authorList>
            <consortium name="RefSeq"/>
        </authorList>
    </citation>
    <scope>IDENTIFICATION</scope>
</reference>
<evidence type="ECO:0000256" key="12">
    <source>
        <dbReference type="ARBA" id="ARBA00023224"/>
    </source>
</evidence>
<keyword evidence="8 13" id="KW-0472">Membrane</keyword>
<keyword evidence="11" id="KW-0325">Glycoprotein</keyword>
<feature type="transmembrane region" description="Helical" evidence="13">
    <location>
        <begin position="297"/>
        <end position="315"/>
    </location>
</feature>
<keyword evidence="9" id="KW-1015">Disulfide bond</keyword>
<keyword evidence="10" id="KW-0675">Receptor</keyword>
<evidence type="ECO:0000256" key="2">
    <source>
        <dbReference type="ARBA" id="ARBA00022475"/>
    </source>
</evidence>